<dbReference type="SMART" id="SM00612">
    <property type="entry name" value="Kelch"/>
    <property type="match status" value="1"/>
</dbReference>
<dbReference type="SUPFAM" id="SSF117281">
    <property type="entry name" value="Kelch motif"/>
    <property type="match status" value="1"/>
</dbReference>
<evidence type="ECO:0000313" key="5">
    <source>
        <dbReference type="Proteomes" id="UP000834106"/>
    </source>
</evidence>
<dbReference type="AlphaFoldDB" id="A0AAD2AH04"/>
<feature type="domain" description="F-box" evidence="3">
    <location>
        <begin position="47"/>
        <end position="87"/>
    </location>
</feature>
<keyword evidence="5" id="KW-1185">Reference proteome</keyword>
<dbReference type="InterPro" id="IPR001810">
    <property type="entry name" value="F-box_dom"/>
</dbReference>
<dbReference type="Proteomes" id="UP000834106">
    <property type="component" value="Chromosome 22"/>
</dbReference>
<sequence length="387" mass="43665">MPRELIIDHINLNFETRFLKSISIMDSMEHGSGSQLDSEQDALIPGLPDDVALFCFARVPRKYHPILNCVSKRWRELVCSNELHLYRRNNCLEETWIYALCRDKSDQLHCYVLDSNQLQRGWKRIQDLPSRCLRRNGVGFEVLGKKLYLFGGCGWIEEATDEVYCYDASMNTWNTTAPLSIARSFFAYEALDGKIYAIGGIGSNSSNPHSWDTYNPLTDSWSSSIYPDILPDIEDSVVFNGKIYIRCAYSSVSSDVYAVVYDPSNGTWQHVDADMACGWRGPAVVINGVLYVLDQSSGIRLMMWLDDIREWTAVTRLSPILTRPPCRLVAIGTKVFVIGKGLGTVMFDVEDAIYMDGVLVSTSVPRLKSDDGEIIWDDVLSCKSLAI</sequence>
<keyword evidence="2" id="KW-0677">Repeat</keyword>
<dbReference type="Pfam" id="PF00646">
    <property type="entry name" value="F-box"/>
    <property type="match status" value="1"/>
</dbReference>
<dbReference type="InterPro" id="IPR036047">
    <property type="entry name" value="F-box-like_dom_sf"/>
</dbReference>
<evidence type="ECO:0000256" key="2">
    <source>
        <dbReference type="ARBA" id="ARBA00022737"/>
    </source>
</evidence>
<proteinExistence type="predicted"/>
<dbReference type="SMART" id="SM00256">
    <property type="entry name" value="FBOX"/>
    <property type="match status" value="1"/>
</dbReference>
<dbReference type="Gene3D" id="2.120.10.80">
    <property type="entry name" value="Kelch-type beta propeller"/>
    <property type="match status" value="1"/>
</dbReference>
<dbReference type="SUPFAM" id="SSF81383">
    <property type="entry name" value="F-box domain"/>
    <property type="match status" value="1"/>
</dbReference>
<protein>
    <recommendedName>
        <fullName evidence="3">F-box domain-containing protein</fullName>
    </recommendedName>
</protein>
<dbReference type="EMBL" id="OU503057">
    <property type="protein sequence ID" value="CAI9785991.1"/>
    <property type="molecule type" value="Genomic_DNA"/>
</dbReference>
<dbReference type="InterPro" id="IPR006652">
    <property type="entry name" value="Kelch_1"/>
</dbReference>
<organism evidence="4 5">
    <name type="scientific">Fraxinus pennsylvanica</name>
    <dbReference type="NCBI Taxonomy" id="56036"/>
    <lineage>
        <taxon>Eukaryota</taxon>
        <taxon>Viridiplantae</taxon>
        <taxon>Streptophyta</taxon>
        <taxon>Embryophyta</taxon>
        <taxon>Tracheophyta</taxon>
        <taxon>Spermatophyta</taxon>
        <taxon>Magnoliopsida</taxon>
        <taxon>eudicotyledons</taxon>
        <taxon>Gunneridae</taxon>
        <taxon>Pentapetalae</taxon>
        <taxon>asterids</taxon>
        <taxon>lamiids</taxon>
        <taxon>Lamiales</taxon>
        <taxon>Oleaceae</taxon>
        <taxon>Oleeae</taxon>
        <taxon>Fraxinus</taxon>
    </lineage>
</organism>
<dbReference type="PANTHER" id="PTHR46344:SF26">
    <property type="entry name" value="F-BOX DOMAIN-CONTAINING PROTEIN"/>
    <property type="match status" value="1"/>
</dbReference>
<evidence type="ECO:0000256" key="1">
    <source>
        <dbReference type="ARBA" id="ARBA00022441"/>
    </source>
</evidence>
<dbReference type="CDD" id="cd22152">
    <property type="entry name" value="F-box_AtAFR-like"/>
    <property type="match status" value="1"/>
</dbReference>
<accession>A0AAD2AH04</accession>
<dbReference type="PANTHER" id="PTHR46344">
    <property type="entry name" value="OS02G0202900 PROTEIN"/>
    <property type="match status" value="1"/>
</dbReference>
<evidence type="ECO:0000313" key="4">
    <source>
        <dbReference type="EMBL" id="CAI9785991.1"/>
    </source>
</evidence>
<name>A0AAD2AH04_9LAMI</name>
<evidence type="ECO:0000259" key="3">
    <source>
        <dbReference type="SMART" id="SM00256"/>
    </source>
</evidence>
<keyword evidence="1" id="KW-0880">Kelch repeat</keyword>
<dbReference type="InterPro" id="IPR057499">
    <property type="entry name" value="Kelch_FKB95"/>
</dbReference>
<reference evidence="4" key="1">
    <citation type="submission" date="2023-05" db="EMBL/GenBank/DDBJ databases">
        <authorList>
            <person name="Huff M."/>
        </authorList>
    </citation>
    <scope>NUCLEOTIDE SEQUENCE</scope>
</reference>
<dbReference type="Pfam" id="PF25210">
    <property type="entry name" value="Kelch_FKB95"/>
    <property type="match status" value="1"/>
</dbReference>
<gene>
    <name evidence="4" type="ORF">FPE_LOCUS33421</name>
</gene>
<dbReference type="InterPro" id="IPR015915">
    <property type="entry name" value="Kelch-typ_b-propeller"/>
</dbReference>